<dbReference type="PANTHER" id="PTHR23048:SF0">
    <property type="entry name" value="CALMODULIN LIKE 3"/>
    <property type="match status" value="1"/>
</dbReference>
<evidence type="ECO:0000256" key="2">
    <source>
        <dbReference type="PROSITE-ProRule" id="PRU00325"/>
    </source>
</evidence>
<feature type="domain" description="SWIM-type" evidence="4">
    <location>
        <begin position="87"/>
        <end position="123"/>
    </location>
</feature>
<evidence type="ECO:0000313" key="6">
    <source>
        <dbReference type="Proteomes" id="UP000276133"/>
    </source>
</evidence>
<dbReference type="STRING" id="10195.A0A3M7QSB5"/>
<keyword evidence="6" id="KW-1185">Reference proteome</keyword>
<dbReference type="CDD" id="cd00051">
    <property type="entry name" value="EFh"/>
    <property type="match status" value="1"/>
</dbReference>
<evidence type="ECO:0000259" key="4">
    <source>
        <dbReference type="PROSITE" id="PS50966"/>
    </source>
</evidence>
<dbReference type="PROSITE" id="PS50222">
    <property type="entry name" value="EF_HAND_2"/>
    <property type="match status" value="3"/>
</dbReference>
<dbReference type="Proteomes" id="UP000276133">
    <property type="component" value="Unassembled WGS sequence"/>
</dbReference>
<dbReference type="FunFam" id="1.10.238.10:FF:000001">
    <property type="entry name" value="Calmodulin 1"/>
    <property type="match status" value="1"/>
</dbReference>
<dbReference type="GO" id="GO:0005509">
    <property type="term" value="F:calcium ion binding"/>
    <property type="evidence" value="ECO:0007669"/>
    <property type="project" value="InterPro"/>
</dbReference>
<keyword evidence="1" id="KW-0677">Repeat</keyword>
<dbReference type="PROSITE" id="PS50966">
    <property type="entry name" value="ZF_SWIM"/>
    <property type="match status" value="1"/>
</dbReference>
<gene>
    <name evidence="5" type="ORF">BpHYR1_011290</name>
</gene>
<sequence>MCGHVYIRHGHLTVSSQLWEATQECLDKKPKIKYIPEYDLYLVSKNETIDESFEMYYEIIECGFTNCQCYRTQFDFNQYFTLNNSIKKVKLNKAEWQFSKCTCKAYFKDYLCKHIAASAVKTKLVEIHFSFKTIEYFLYNRSSKFNCLMPKSPKPAKKKFSIASTAMISSAAASSVYFKEVAQPTWLPPPEALGEKLLNAVEYKPLEEKDLFGLKISKRAIKNLSPAEIRDLVEVFQTFDRESKGHLNSQELFLSLKVLGFSISEPICEEYIQSETEGSSIKGLNVNQFLDLIIDKQGSSKDNYDEIINGFRLFDYDNSGYITLENLRRACADADCNLTETELREMIQEADQNGDGLIDQIEKNKLL</sequence>
<dbReference type="SMART" id="SM00054">
    <property type="entry name" value="EFh"/>
    <property type="match status" value="3"/>
</dbReference>
<dbReference type="EMBL" id="REGN01005208">
    <property type="protein sequence ID" value="RNA14347.1"/>
    <property type="molecule type" value="Genomic_DNA"/>
</dbReference>
<evidence type="ECO:0000256" key="1">
    <source>
        <dbReference type="ARBA" id="ARBA00022737"/>
    </source>
</evidence>
<name>A0A3M7QSB5_BRAPC</name>
<dbReference type="PANTHER" id="PTHR23048">
    <property type="entry name" value="MYOSIN LIGHT CHAIN 1, 3"/>
    <property type="match status" value="1"/>
</dbReference>
<dbReference type="OrthoDB" id="343296at2759"/>
<feature type="domain" description="EF-hand" evidence="3">
    <location>
        <begin position="338"/>
        <end position="367"/>
    </location>
</feature>
<dbReference type="SUPFAM" id="SSF47473">
    <property type="entry name" value="EF-hand"/>
    <property type="match status" value="1"/>
</dbReference>
<dbReference type="GO" id="GO:0008270">
    <property type="term" value="F:zinc ion binding"/>
    <property type="evidence" value="ECO:0007669"/>
    <property type="project" value="UniProtKB-KW"/>
</dbReference>
<feature type="domain" description="EF-hand" evidence="3">
    <location>
        <begin position="302"/>
        <end position="337"/>
    </location>
</feature>
<evidence type="ECO:0000313" key="5">
    <source>
        <dbReference type="EMBL" id="RNA14347.1"/>
    </source>
</evidence>
<dbReference type="AlphaFoldDB" id="A0A3M7QSB5"/>
<dbReference type="InterPro" id="IPR011992">
    <property type="entry name" value="EF-hand-dom_pair"/>
</dbReference>
<dbReference type="Gene3D" id="1.10.238.10">
    <property type="entry name" value="EF-hand"/>
    <property type="match status" value="2"/>
</dbReference>
<dbReference type="InterPro" id="IPR002048">
    <property type="entry name" value="EF_hand_dom"/>
</dbReference>
<comment type="caution">
    <text evidence="5">The sequence shown here is derived from an EMBL/GenBank/DDBJ whole genome shotgun (WGS) entry which is preliminary data.</text>
</comment>
<evidence type="ECO:0000259" key="3">
    <source>
        <dbReference type="PROSITE" id="PS50222"/>
    </source>
</evidence>
<reference evidence="5 6" key="1">
    <citation type="journal article" date="2018" name="Sci. Rep.">
        <title>Genomic signatures of local adaptation to the degree of environmental predictability in rotifers.</title>
        <authorList>
            <person name="Franch-Gras L."/>
            <person name="Hahn C."/>
            <person name="Garcia-Roger E.M."/>
            <person name="Carmona M.J."/>
            <person name="Serra M."/>
            <person name="Gomez A."/>
        </authorList>
    </citation>
    <scope>NUCLEOTIDE SEQUENCE [LARGE SCALE GENOMIC DNA]</scope>
    <source>
        <strain evidence="5">HYR1</strain>
    </source>
</reference>
<protein>
    <submittedName>
        <fullName evidence="5">Caltractin-like</fullName>
    </submittedName>
</protein>
<organism evidence="5 6">
    <name type="scientific">Brachionus plicatilis</name>
    <name type="common">Marine rotifer</name>
    <name type="synonym">Brachionus muelleri</name>
    <dbReference type="NCBI Taxonomy" id="10195"/>
    <lineage>
        <taxon>Eukaryota</taxon>
        <taxon>Metazoa</taxon>
        <taxon>Spiralia</taxon>
        <taxon>Gnathifera</taxon>
        <taxon>Rotifera</taxon>
        <taxon>Eurotatoria</taxon>
        <taxon>Monogononta</taxon>
        <taxon>Pseudotrocha</taxon>
        <taxon>Ploima</taxon>
        <taxon>Brachionidae</taxon>
        <taxon>Brachionus</taxon>
    </lineage>
</organism>
<feature type="domain" description="EF-hand" evidence="3">
    <location>
        <begin position="227"/>
        <end position="262"/>
    </location>
</feature>
<accession>A0A3M7QSB5</accession>
<keyword evidence="2" id="KW-0479">Metal-binding</keyword>
<dbReference type="InterPro" id="IPR050230">
    <property type="entry name" value="CALM/Myosin/TropC-like"/>
</dbReference>
<proteinExistence type="predicted"/>
<dbReference type="InterPro" id="IPR007527">
    <property type="entry name" value="Znf_SWIM"/>
</dbReference>
<dbReference type="GO" id="GO:0016460">
    <property type="term" value="C:myosin II complex"/>
    <property type="evidence" value="ECO:0007669"/>
    <property type="project" value="TreeGrafter"/>
</dbReference>
<dbReference type="Pfam" id="PF13499">
    <property type="entry name" value="EF-hand_7"/>
    <property type="match status" value="1"/>
</dbReference>
<keyword evidence="2" id="KW-0863">Zinc-finger</keyword>
<keyword evidence="2" id="KW-0862">Zinc</keyword>